<keyword evidence="8" id="KW-1185">Reference proteome</keyword>
<evidence type="ECO:0000259" key="6">
    <source>
        <dbReference type="PROSITE" id="PS50950"/>
    </source>
</evidence>
<dbReference type="Pfam" id="PF05485">
    <property type="entry name" value="THAP"/>
    <property type="match status" value="1"/>
</dbReference>
<dbReference type="GO" id="GO:0008270">
    <property type="term" value="F:zinc ion binding"/>
    <property type="evidence" value="ECO:0007669"/>
    <property type="project" value="UniProtKB-KW"/>
</dbReference>
<proteinExistence type="predicted"/>
<dbReference type="Proteomes" id="UP001329430">
    <property type="component" value="Chromosome 5"/>
</dbReference>
<evidence type="ECO:0000313" key="7">
    <source>
        <dbReference type="EMBL" id="KAK5643590.1"/>
    </source>
</evidence>
<dbReference type="GO" id="GO:0043565">
    <property type="term" value="F:sequence-specific DNA binding"/>
    <property type="evidence" value="ECO:0007669"/>
    <property type="project" value="InterPro"/>
</dbReference>
<name>A0AAN7V809_9COLE</name>
<comment type="caution">
    <text evidence="7">The sequence shown here is derived from an EMBL/GenBank/DDBJ whole genome shotgun (WGS) entry which is preliminary data.</text>
</comment>
<keyword evidence="4 5" id="KW-0238">DNA-binding</keyword>
<keyword evidence="1" id="KW-0479">Metal-binding</keyword>
<evidence type="ECO:0000256" key="5">
    <source>
        <dbReference type="PROSITE-ProRule" id="PRU00309"/>
    </source>
</evidence>
<dbReference type="SUPFAM" id="SSF57716">
    <property type="entry name" value="Glucocorticoid receptor-like (DNA-binding domain)"/>
    <property type="match status" value="1"/>
</dbReference>
<dbReference type="PANTHER" id="PTHR46600:SF11">
    <property type="entry name" value="THAP DOMAIN-CONTAINING PROTEIN 10"/>
    <property type="match status" value="1"/>
</dbReference>
<dbReference type="SMART" id="SM00980">
    <property type="entry name" value="THAP"/>
    <property type="match status" value="1"/>
</dbReference>
<gene>
    <name evidence="7" type="ORF">RI129_007435</name>
</gene>
<keyword evidence="2 5" id="KW-0863">Zinc-finger</keyword>
<dbReference type="InterPro" id="IPR006612">
    <property type="entry name" value="THAP_Znf"/>
</dbReference>
<evidence type="ECO:0000256" key="1">
    <source>
        <dbReference type="ARBA" id="ARBA00022723"/>
    </source>
</evidence>
<evidence type="ECO:0000256" key="2">
    <source>
        <dbReference type="ARBA" id="ARBA00022771"/>
    </source>
</evidence>
<evidence type="ECO:0000256" key="4">
    <source>
        <dbReference type="ARBA" id="ARBA00023125"/>
    </source>
</evidence>
<reference evidence="7 8" key="1">
    <citation type="journal article" date="2024" name="Insects">
        <title>An Improved Chromosome-Level Genome Assembly of the Firefly Pyrocoelia pectoralis.</title>
        <authorList>
            <person name="Fu X."/>
            <person name="Meyer-Rochow V.B."/>
            <person name="Ballantyne L."/>
            <person name="Zhu X."/>
        </authorList>
    </citation>
    <scope>NUCLEOTIDE SEQUENCE [LARGE SCALE GENOMIC DNA]</scope>
    <source>
        <strain evidence="7">XCY_ONT2</strain>
    </source>
</reference>
<evidence type="ECO:0000313" key="8">
    <source>
        <dbReference type="Proteomes" id="UP001329430"/>
    </source>
</evidence>
<feature type="domain" description="THAP-type" evidence="6">
    <location>
        <begin position="1"/>
        <end position="88"/>
    </location>
</feature>
<dbReference type="PANTHER" id="PTHR46600">
    <property type="entry name" value="THAP DOMAIN-CONTAINING"/>
    <property type="match status" value="1"/>
</dbReference>
<keyword evidence="3" id="KW-0862">Zinc</keyword>
<sequence>MDKYRRCVYHNCFNTQKNAPNLSFFEFPIQSRQLYMKWVQNSGNFKFFPYHPKLIQNKFICEKHFSLESFRKINGRKLLNLDAVPMNVINVSISNDTLIPKTKPTPKSVDEIKVPIITSTTTLRTYGNQKLLQDTTKQTSFNDSNGIEMIKNIKQETELCDTQPPSFNFCDEKEIFLQDTKEEVEPSVINPEPINNHIECISPVEYNKLKRRLTRLNVTNRRIKQENFRLRKKPGFNEALYRNLEVKSPSVKTFVLMQIVHKRGTEWTQSEKDLALSIYMKSPTTYRFLFKSLGFALPSPKTISTWSLPKS</sequence>
<organism evidence="7 8">
    <name type="scientific">Pyrocoelia pectoralis</name>
    <dbReference type="NCBI Taxonomy" id="417401"/>
    <lineage>
        <taxon>Eukaryota</taxon>
        <taxon>Metazoa</taxon>
        <taxon>Ecdysozoa</taxon>
        <taxon>Arthropoda</taxon>
        <taxon>Hexapoda</taxon>
        <taxon>Insecta</taxon>
        <taxon>Pterygota</taxon>
        <taxon>Neoptera</taxon>
        <taxon>Endopterygota</taxon>
        <taxon>Coleoptera</taxon>
        <taxon>Polyphaga</taxon>
        <taxon>Elateriformia</taxon>
        <taxon>Elateroidea</taxon>
        <taxon>Lampyridae</taxon>
        <taxon>Lampyrinae</taxon>
        <taxon>Pyrocoelia</taxon>
    </lineage>
</organism>
<accession>A0AAN7V809</accession>
<dbReference type="EMBL" id="JAVRBK010000005">
    <property type="protein sequence ID" value="KAK5643590.1"/>
    <property type="molecule type" value="Genomic_DNA"/>
</dbReference>
<evidence type="ECO:0000256" key="3">
    <source>
        <dbReference type="ARBA" id="ARBA00022833"/>
    </source>
</evidence>
<dbReference type="AlphaFoldDB" id="A0AAN7V809"/>
<dbReference type="PROSITE" id="PS50950">
    <property type="entry name" value="ZF_THAP"/>
    <property type="match status" value="1"/>
</dbReference>
<dbReference type="InterPro" id="IPR026516">
    <property type="entry name" value="THAP1/10"/>
</dbReference>
<protein>
    <recommendedName>
        <fullName evidence="6">THAP-type domain-containing protein</fullName>
    </recommendedName>
</protein>